<dbReference type="OrthoDB" id="3237872at2"/>
<evidence type="ECO:0000313" key="2">
    <source>
        <dbReference type="Proteomes" id="UP000236197"/>
    </source>
</evidence>
<accession>A0A2K2UAQ5</accession>
<dbReference type="EMBL" id="PPEK01000009">
    <property type="protein sequence ID" value="PNV67401.1"/>
    <property type="molecule type" value="Genomic_DNA"/>
</dbReference>
<name>A0A2K2UAQ5_9ACTN</name>
<dbReference type="Gene3D" id="1.25.40.10">
    <property type="entry name" value="Tetratricopeptide repeat domain"/>
    <property type="match status" value="1"/>
</dbReference>
<organism evidence="1 2">
    <name type="scientific">Enteroscipio rubneri</name>
    <dbReference type="NCBI Taxonomy" id="2070686"/>
    <lineage>
        <taxon>Bacteria</taxon>
        <taxon>Bacillati</taxon>
        <taxon>Actinomycetota</taxon>
        <taxon>Coriobacteriia</taxon>
        <taxon>Eggerthellales</taxon>
        <taxon>Eggerthellaceae</taxon>
        <taxon>Enteroscipio</taxon>
    </lineage>
</organism>
<reference evidence="2" key="1">
    <citation type="submission" date="2018-01" db="EMBL/GenBank/DDBJ databases">
        <title>Rubneribacter badeniensis gen. nov., sp. nov., and Colonibacter rubneri, gen. nov., sp. nov., WGS of new members of the Eggerthellaceae.</title>
        <authorList>
            <person name="Danylec N."/>
            <person name="Stoll D.A."/>
            <person name="Doetsch A."/>
            <person name="Kulling S.E."/>
            <person name="Huch M."/>
        </authorList>
    </citation>
    <scope>NUCLEOTIDE SEQUENCE [LARGE SCALE GENOMIC DNA]</scope>
    <source>
        <strain evidence="2">ResAG-96</strain>
    </source>
</reference>
<comment type="caution">
    <text evidence="1">The sequence shown here is derived from an EMBL/GenBank/DDBJ whole genome shotgun (WGS) entry which is preliminary data.</text>
</comment>
<keyword evidence="2" id="KW-1185">Reference proteome</keyword>
<dbReference type="Proteomes" id="UP000236197">
    <property type="component" value="Unassembled WGS sequence"/>
</dbReference>
<dbReference type="SUPFAM" id="SSF48452">
    <property type="entry name" value="TPR-like"/>
    <property type="match status" value="1"/>
</dbReference>
<protein>
    <submittedName>
        <fullName evidence="1">Uncharacterized protein</fullName>
    </submittedName>
</protein>
<dbReference type="AlphaFoldDB" id="A0A2K2UAQ5"/>
<gene>
    <name evidence="1" type="ORF">C2L71_08265</name>
</gene>
<proteinExistence type="predicted"/>
<dbReference type="RefSeq" id="WP_103265294.1">
    <property type="nucleotide sequence ID" value="NZ_CABMLE010000009.1"/>
</dbReference>
<dbReference type="InterPro" id="IPR011990">
    <property type="entry name" value="TPR-like_helical_dom_sf"/>
</dbReference>
<sequence length="819" mass="87667">MENQAEFKLPLLGKSMKLHPLPGQDPQREYGVIWDACPQPSDGFGYVFEFTGKRRGRFLAWLTANGAAYACDGPLAYIPEGEPNLLLSRLPNNEDFGQVQARRGARVPLQTVSRFARSRTGTFAFEQPSCDIGPYAGSSLGLRTFAAVGYLAFVHIPSAAQTPVLTGLAADVMGDLLRPPLPDALDMLVHHVRSAQPGAVSGFERYAARLLEEAGASMIRPLAARTALEAGRLSSTGLAWLRFDDSALSAGERQLVLAVESALNRLLLVQEAVEGFPGTAAPYAGFDEGFCSQQDWRCIIDIASGAAEAVQRSERENPLRQMHGVHAARGGEWDVRTRFAQACETMRLPFRMEYRFDADAAGGTVAVECSVPQPEAFPSTRWDGVRGAWEDVRMLRGWAASAYAMRLAALLAAAAFGAGVGIARAYVTVRPGGLDAPVGMSLRFDRISFMSDVLPLIAEGALGADRNACDPAAVLALLNPADCSAAFSDDGFFGVAQPLDIGLESRRSPLWEDDRALPGPLSELLQADRVCELDVLHDEDADLTARVSVAMEDAESSPLASIVLLEEIAAQAGERESKRAAEGGSSDGRVPLYCANPCTRMLVRLSEADVKTRYSKASDAAFAAQSSLSRLYAQVGDVTRALEVAEACRSLAPTSLPGYLDGVSVLMDEGRFAEAEELARRALRIASDRRDSSYLRYRLAYSLWKQDRFDLALACYTSVTADGGDMAGHAEIEMADLMEQMGMREHLSNDAAAATLHENGIPAAPTSEVMGCLAQAALGLADAGILRASAFPAYAVAQLASDDALIVVARSLESGLDVA</sequence>
<evidence type="ECO:0000313" key="1">
    <source>
        <dbReference type="EMBL" id="PNV67401.1"/>
    </source>
</evidence>